<dbReference type="RefSeq" id="WP_087940272.1">
    <property type="nucleotide sequence ID" value="NZ_FNAC01000023.1"/>
</dbReference>
<evidence type="ECO:0000313" key="4">
    <source>
        <dbReference type="Proteomes" id="UP000199060"/>
    </source>
</evidence>
<feature type="transmembrane region" description="Helical" evidence="1">
    <location>
        <begin position="235"/>
        <end position="253"/>
    </location>
</feature>
<feature type="transmembrane region" description="Helical" evidence="1">
    <location>
        <begin position="107"/>
        <end position="123"/>
    </location>
</feature>
<dbReference type="InterPro" id="IPR032176">
    <property type="entry name" value="DUF5009"/>
</dbReference>
<feature type="transmembrane region" description="Helical" evidence="1">
    <location>
        <begin position="339"/>
        <end position="361"/>
    </location>
</feature>
<feature type="transmembrane region" description="Helical" evidence="1">
    <location>
        <begin position="69"/>
        <end position="86"/>
    </location>
</feature>
<feature type="transmembrane region" description="Helical" evidence="1">
    <location>
        <begin position="201"/>
        <end position="223"/>
    </location>
</feature>
<keyword evidence="1" id="KW-0472">Membrane</keyword>
<dbReference type="EMBL" id="FNAC01000023">
    <property type="protein sequence ID" value="SDD31122.1"/>
    <property type="molecule type" value="Genomic_DNA"/>
</dbReference>
<dbReference type="Proteomes" id="UP000199060">
    <property type="component" value="Unassembled WGS sequence"/>
</dbReference>
<keyword evidence="3" id="KW-0808">Transferase</keyword>
<feature type="transmembrane region" description="Helical" evidence="1">
    <location>
        <begin position="298"/>
        <end position="319"/>
    </location>
</feature>
<keyword evidence="1" id="KW-1133">Transmembrane helix</keyword>
<feature type="transmembrane region" description="Helical" evidence="1">
    <location>
        <begin position="20"/>
        <end position="39"/>
    </location>
</feature>
<proteinExistence type="predicted"/>
<reference evidence="4" key="1">
    <citation type="submission" date="2016-10" db="EMBL/GenBank/DDBJ databases">
        <authorList>
            <person name="Varghese N."/>
            <person name="Submissions S."/>
        </authorList>
    </citation>
    <scope>NUCLEOTIDE SEQUENCE [LARGE SCALE GENOMIC DNA]</scope>
    <source>
        <strain evidence="4">DSM 23095</strain>
    </source>
</reference>
<name>A0A1G6TPL3_9BACT</name>
<dbReference type="Pfam" id="PF16401">
    <property type="entry name" value="DUF5009"/>
    <property type="match status" value="1"/>
</dbReference>
<keyword evidence="3" id="KW-0012">Acyltransferase</keyword>
<sequence>MNMRPLSPQPIQRLVSLDVYRGLTMFLLVAEAALVYDALLEMFPEEHSLHRLFLQFTHHPWNGLRFWDLIQPFFMFIVGVAMPFSLNKRIALSEDRTKVTFHILKRCFFLFLFGTGLHCVYSGKMVLELWNVLTQLSFTILITYFLLTKDWKIQLGVSLGLLALTEILYRVYHPEAPFEHGSNFGNYTDQLLMGKINAGGWVAINAIPTTAHTIWGAMCGNLLLSDNPATKKIKVIALAGLTGLILGFGLDFSDITPIIKRISTVSFVFASGGWALLALAFFYWWVDIKNRRKGIFPFLIVGMNSIFIYLFAELLGSWMNKTVGIFTDGAFSWMGIEEASLFLIASLGALAAMWGLCYFLYRKGIFFRI</sequence>
<keyword evidence="1" id="KW-0812">Transmembrane</keyword>
<dbReference type="PANTHER" id="PTHR31061:SF24">
    <property type="entry name" value="LD22376P"/>
    <property type="match status" value="1"/>
</dbReference>
<dbReference type="PANTHER" id="PTHR31061">
    <property type="entry name" value="LD22376P"/>
    <property type="match status" value="1"/>
</dbReference>
<dbReference type="OrthoDB" id="9788724at2"/>
<gene>
    <name evidence="3" type="ORF">SAMN04488104_102356</name>
</gene>
<feature type="transmembrane region" description="Helical" evidence="1">
    <location>
        <begin position="154"/>
        <end position="172"/>
    </location>
</feature>
<dbReference type="STRING" id="686796.SAMN04488104_102356"/>
<evidence type="ECO:0000259" key="2">
    <source>
        <dbReference type="Pfam" id="PF16401"/>
    </source>
</evidence>
<protein>
    <submittedName>
        <fullName evidence="3">Predicted acyltransferase</fullName>
    </submittedName>
</protein>
<feature type="transmembrane region" description="Helical" evidence="1">
    <location>
        <begin position="129"/>
        <end position="147"/>
    </location>
</feature>
<dbReference type="GO" id="GO:0016746">
    <property type="term" value="F:acyltransferase activity"/>
    <property type="evidence" value="ECO:0007669"/>
    <property type="project" value="UniProtKB-KW"/>
</dbReference>
<evidence type="ECO:0000313" key="3">
    <source>
        <dbReference type="EMBL" id="SDD31122.1"/>
    </source>
</evidence>
<feature type="domain" description="DUF5009" evidence="2">
    <location>
        <begin position="15"/>
        <end position="152"/>
    </location>
</feature>
<accession>A0A1G6TPL3</accession>
<organism evidence="3 4">
    <name type="scientific">Algoriphagus faecimaris</name>
    <dbReference type="NCBI Taxonomy" id="686796"/>
    <lineage>
        <taxon>Bacteria</taxon>
        <taxon>Pseudomonadati</taxon>
        <taxon>Bacteroidota</taxon>
        <taxon>Cytophagia</taxon>
        <taxon>Cytophagales</taxon>
        <taxon>Cyclobacteriaceae</taxon>
        <taxon>Algoriphagus</taxon>
    </lineage>
</organism>
<evidence type="ECO:0000256" key="1">
    <source>
        <dbReference type="SAM" id="Phobius"/>
    </source>
</evidence>
<dbReference type="AlphaFoldDB" id="A0A1G6TPL3"/>
<keyword evidence="4" id="KW-1185">Reference proteome</keyword>
<feature type="transmembrane region" description="Helical" evidence="1">
    <location>
        <begin position="265"/>
        <end position="286"/>
    </location>
</feature>